<reference evidence="8 9" key="1">
    <citation type="submission" date="2018-10" db="EMBL/GenBank/DDBJ databases">
        <title>Draft genome sequence of Weissella viridescens UCO-SMC3.</title>
        <authorList>
            <person name="Garcia-Cancino A."/>
            <person name="Espinoza-Monje M."/>
            <person name="Albarracin L."/>
            <person name="Garcia-Castillo V."/>
            <person name="Campos-Martin J."/>
            <person name="Nakano Y."/>
            <person name="Guitierrez-Zamorano C."/>
            <person name="Ikeda-Ohtsubo W."/>
            <person name="Morita H."/>
            <person name="Kitazawa H."/>
            <person name="Villena J."/>
        </authorList>
    </citation>
    <scope>NUCLEOTIDE SEQUENCE [LARGE SCALE GENOMIC DNA]</scope>
    <source>
        <strain evidence="8 9">UCO-SMC3</strain>
    </source>
</reference>
<dbReference type="EMBL" id="RHGY01000001">
    <property type="protein sequence ID" value="RRG18539.1"/>
    <property type="molecule type" value="Genomic_DNA"/>
</dbReference>
<dbReference type="Proteomes" id="UP000275836">
    <property type="component" value="Unassembled WGS sequence"/>
</dbReference>
<dbReference type="CDD" id="cd07010">
    <property type="entry name" value="cupin_PMI_type_I_N_bac"/>
    <property type="match status" value="1"/>
</dbReference>
<protein>
    <recommendedName>
        <fullName evidence="3">Mannose-6-phosphate isomerase</fullName>
        <ecNumber evidence="3">5.3.1.8</ecNumber>
    </recommendedName>
</protein>
<gene>
    <name evidence="8" type="ORF">D3P96_00710</name>
</gene>
<dbReference type="Pfam" id="PF20511">
    <property type="entry name" value="PMI_typeI_cat"/>
    <property type="match status" value="1"/>
</dbReference>
<name>A0A3P2RCS1_WEIVI</name>
<dbReference type="InterPro" id="IPR046457">
    <property type="entry name" value="PMI_typeI_cat"/>
</dbReference>
<dbReference type="Pfam" id="PF21621">
    <property type="entry name" value="MPI_cupin_dom"/>
    <property type="match status" value="1"/>
</dbReference>
<dbReference type="AlphaFoldDB" id="A0A3P2RCS1"/>
<evidence type="ECO:0000313" key="9">
    <source>
        <dbReference type="Proteomes" id="UP000275836"/>
    </source>
</evidence>
<dbReference type="PANTHER" id="PTHR42742:SF3">
    <property type="entry name" value="FRUCTOKINASE"/>
    <property type="match status" value="1"/>
</dbReference>
<evidence type="ECO:0000256" key="3">
    <source>
        <dbReference type="PIRNR" id="PIRNR036894"/>
    </source>
</evidence>
<dbReference type="InterPro" id="IPR011051">
    <property type="entry name" value="RmlC_Cupin_sf"/>
</dbReference>
<accession>A0A3P2RCS1</accession>
<sequence length="321" mass="35343">MTEVLVLKADLHEKMWGGTALRDLYGFDIPSDHTGEAWVVSGHPNGPTRIQNGRFQGMTLVEVWRQHPELFQNRHGVRPFPLLVKILDAHENLSVQVHPGNAYAAAHAHELGKTESWYILAAEPDAQIYFGHNAQTRAEFSRLVDQRDWADLLRTVPVHAGDFFYVPAGTLHALGAGVVALEIQQSSDTTYRVYDFDRIDQTTGFRRQLDLLDAKAVTQVPFTPVTPTPETVQIGDATRTTLVQAEYFEVQDYHLDGMCTLASIDSYQLGVVVAGKVTIQSSTASYSFTPGMSFVLLDDGRDCTVTGTGEFVLAAPGPAAK</sequence>
<comment type="caution">
    <text evidence="8">The sequence shown here is derived from an EMBL/GenBank/DDBJ whole genome shotgun (WGS) entry which is preliminary data.</text>
</comment>
<dbReference type="SUPFAM" id="SSF51182">
    <property type="entry name" value="RmlC-like cupins"/>
    <property type="match status" value="1"/>
</dbReference>
<dbReference type="GO" id="GO:0004476">
    <property type="term" value="F:mannose-6-phosphate isomerase activity"/>
    <property type="evidence" value="ECO:0007669"/>
    <property type="project" value="UniProtKB-UniRule"/>
</dbReference>
<dbReference type="OrthoDB" id="9808275at2"/>
<dbReference type="PANTHER" id="PTHR42742">
    <property type="entry name" value="TRANSCRIPTIONAL REPRESSOR MPRA"/>
    <property type="match status" value="1"/>
</dbReference>
<proteinExistence type="inferred from homology"/>
<dbReference type="InterPro" id="IPR014628">
    <property type="entry name" value="Man6P_isomerase_Firm_short"/>
</dbReference>
<keyword evidence="2 3" id="KW-0862">Zinc</keyword>
<evidence type="ECO:0000259" key="6">
    <source>
        <dbReference type="Pfam" id="PF20511"/>
    </source>
</evidence>
<evidence type="ECO:0000256" key="5">
    <source>
        <dbReference type="PIRSR" id="PIRSR036894-2"/>
    </source>
</evidence>
<comment type="cofactor">
    <cofactor evidence="4">
        <name>Zn(2+)</name>
        <dbReference type="ChEBI" id="CHEBI:29105"/>
    </cofactor>
    <text evidence="4">Binds 1 zinc ion per subunit.</text>
</comment>
<dbReference type="InterPro" id="IPR049071">
    <property type="entry name" value="MPI_cupin_dom"/>
</dbReference>
<feature type="domain" description="Phosphomannose isomerase type I catalytic" evidence="6">
    <location>
        <begin position="5"/>
        <end position="106"/>
    </location>
</feature>
<feature type="active site" evidence="5">
    <location>
        <position position="192"/>
    </location>
</feature>
<organism evidence="8 9">
    <name type="scientific">Weissella viridescens</name>
    <name type="common">Lactobacillus viridescens</name>
    <dbReference type="NCBI Taxonomy" id="1629"/>
    <lineage>
        <taxon>Bacteria</taxon>
        <taxon>Bacillati</taxon>
        <taxon>Bacillota</taxon>
        <taxon>Bacilli</taxon>
        <taxon>Lactobacillales</taxon>
        <taxon>Lactobacillaceae</taxon>
        <taxon>Weissella</taxon>
    </lineage>
</organism>
<feature type="binding site" evidence="4">
    <location>
        <position position="115"/>
    </location>
    <ligand>
        <name>Zn(2+)</name>
        <dbReference type="ChEBI" id="CHEBI:29105"/>
    </ligand>
</feature>
<dbReference type="GO" id="GO:0005975">
    <property type="term" value="P:carbohydrate metabolic process"/>
    <property type="evidence" value="ECO:0007669"/>
    <property type="project" value="UniProtKB-UniRule"/>
</dbReference>
<evidence type="ECO:0000256" key="4">
    <source>
        <dbReference type="PIRSR" id="PIRSR036894-1"/>
    </source>
</evidence>
<dbReference type="InterPro" id="IPR051804">
    <property type="entry name" value="Carb_Metab_Reg_Kinase/Isom"/>
</dbReference>
<feature type="binding site" evidence="4">
    <location>
        <position position="98"/>
    </location>
    <ligand>
        <name>Zn(2+)</name>
        <dbReference type="ChEBI" id="CHEBI:29105"/>
    </ligand>
</feature>
<dbReference type="EC" id="5.3.1.8" evidence="3"/>
<keyword evidence="1 3" id="KW-0479">Metal-binding</keyword>
<keyword evidence="3 8" id="KW-0413">Isomerase</keyword>
<feature type="binding site" evidence="4">
    <location>
        <position position="172"/>
    </location>
    <ligand>
        <name>Zn(2+)</name>
        <dbReference type="ChEBI" id="CHEBI:29105"/>
    </ligand>
</feature>
<dbReference type="RefSeq" id="WP_124942515.1">
    <property type="nucleotide sequence ID" value="NZ_RHGY01000001.1"/>
</dbReference>
<comment type="similarity">
    <text evidence="3">Belongs to the mannose-6-phosphate isomerase type 1 family.</text>
</comment>
<dbReference type="Gene3D" id="2.60.120.10">
    <property type="entry name" value="Jelly Rolls"/>
    <property type="match status" value="2"/>
</dbReference>
<dbReference type="InterPro" id="IPR014710">
    <property type="entry name" value="RmlC-like_jellyroll"/>
</dbReference>
<evidence type="ECO:0000256" key="1">
    <source>
        <dbReference type="ARBA" id="ARBA00022723"/>
    </source>
</evidence>
<comment type="catalytic activity">
    <reaction evidence="3">
        <text>D-mannose 6-phosphate = D-fructose 6-phosphate</text>
        <dbReference type="Rhea" id="RHEA:12356"/>
        <dbReference type="ChEBI" id="CHEBI:58735"/>
        <dbReference type="ChEBI" id="CHEBI:61527"/>
        <dbReference type="EC" id="5.3.1.8"/>
    </reaction>
</comment>
<dbReference type="PIRSF" id="PIRSF036894">
    <property type="entry name" value="PMI_Firm_short"/>
    <property type="match status" value="1"/>
</dbReference>
<dbReference type="GO" id="GO:0008270">
    <property type="term" value="F:zinc ion binding"/>
    <property type="evidence" value="ECO:0007669"/>
    <property type="project" value="UniProtKB-UniRule"/>
</dbReference>
<evidence type="ECO:0000313" key="8">
    <source>
        <dbReference type="EMBL" id="RRG18539.1"/>
    </source>
</evidence>
<evidence type="ECO:0000256" key="2">
    <source>
        <dbReference type="ARBA" id="ARBA00022833"/>
    </source>
</evidence>
<feature type="domain" description="Mannose-6-phosphate isomerase cupin" evidence="7">
    <location>
        <begin position="239"/>
        <end position="313"/>
    </location>
</feature>
<evidence type="ECO:0000259" key="7">
    <source>
        <dbReference type="Pfam" id="PF21621"/>
    </source>
</evidence>